<dbReference type="FunFam" id="3.30.200.20:FF:000040">
    <property type="entry name" value="Dual specificity mitogen-activated protein kinase kinase"/>
    <property type="match status" value="1"/>
</dbReference>
<dbReference type="PANTHER" id="PTHR48013">
    <property type="entry name" value="DUAL SPECIFICITY MITOGEN-ACTIVATED PROTEIN KINASE KINASE 5-RELATED"/>
    <property type="match status" value="1"/>
</dbReference>
<feature type="domain" description="Protein kinase" evidence="14">
    <location>
        <begin position="75"/>
        <end position="336"/>
    </location>
</feature>
<gene>
    <name evidence="15" type="ORF">R1flu_003749</name>
</gene>
<keyword evidence="3" id="KW-0808">Transferase</keyword>
<dbReference type="AlphaFoldDB" id="A0ABD1YAW0"/>
<evidence type="ECO:0000256" key="10">
    <source>
        <dbReference type="ARBA" id="ARBA00049299"/>
    </source>
</evidence>
<evidence type="ECO:0000256" key="3">
    <source>
        <dbReference type="ARBA" id="ARBA00022679"/>
    </source>
</evidence>
<evidence type="ECO:0000313" key="16">
    <source>
        <dbReference type="Proteomes" id="UP001605036"/>
    </source>
</evidence>
<keyword evidence="6 12" id="KW-0067">ATP-binding</keyword>
<evidence type="ECO:0000256" key="5">
    <source>
        <dbReference type="ARBA" id="ARBA00022777"/>
    </source>
</evidence>
<dbReference type="PROSITE" id="PS00107">
    <property type="entry name" value="PROTEIN_KINASE_ATP"/>
    <property type="match status" value="1"/>
</dbReference>
<sequence length="355" mass="39937">MAFANDKRPRLKLPIPSRDLSLFTRNFCTRGAPLPLPLPPLSTERQIPQPLPLLLPDPPQGPAENTTSDVLLEDLERVGILGSGSSGKVYKVRHRRSGKIYALKCIQEKHEPSLGKQIMKEMQILRGASGSRFVVQCYGIYERGGEILFVLEYMDAGTLADVRKKYERISEEYLAEISRQVLTGLNYLHKKKIVHRDIKPSNLLLNRKQEVKIADFGVSTVLANTMAQCNSFVGTCAYMSPERFNPDGNGGNYDGYSADIWSLGLTLLECFIGRFPCLKEGEKPDWPTLMCAICLGDPPSPPADATPYFRSFIKVCLQKDPLRRPTAEQLLRHPFLIQYENQDCKLARLLEGVRI</sequence>
<dbReference type="GO" id="GO:0004708">
    <property type="term" value="F:MAP kinase kinase activity"/>
    <property type="evidence" value="ECO:0007669"/>
    <property type="project" value="UniProtKB-EC"/>
</dbReference>
<dbReference type="InterPro" id="IPR008271">
    <property type="entry name" value="Ser/Thr_kinase_AS"/>
</dbReference>
<dbReference type="GO" id="GO:0005524">
    <property type="term" value="F:ATP binding"/>
    <property type="evidence" value="ECO:0007669"/>
    <property type="project" value="UniProtKB-UniRule"/>
</dbReference>
<evidence type="ECO:0000256" key="7">
    <source>
        <dbReference type="ARBA" id="ARBA00038035"/>
    </source>
</evidence>
<evidence type="ECO:0000256" key="8">
    <source>
        <dbReference type="ARBA" id="ARBA00038999"/>
    </source>
</evidence>
<dbReference type="SMART" id="SM00220">
    <property type="entry name" value="S_TKc"/>
    <property type="match status" value="1"/>
</dbReference>
<evidence type="ECO:0000256" key="13">
    <source>
        <dbReference type="RuleBase" id="RU000304"/>
    </source>
</evidence>
<evidence type="ECO:0000259" key="14">
    <source>
        <dbReference type="PROSITE" id="PS50011"/>
    </source>
</evidence>
<dbReference type="Proteomes" id="UP001605036">
    <property type="component" value="Unassembled WGS sequence"/>
</dbReference>
<name>A0ABD1YAW0_9MARC</name>
<comment type="caution">
    <text evidence="15">The sequence shown here is derived from an EMBL/GenBank/DDBJ whole genome shotgun (WGS) entry which is preliminary data.</text>
</comment>
<comment type="similarity">
    <text evidence="7">Belongs to the protein kinase superfamily. STE Ser/Thr protein kinase family. MAP kinase kinase subfamily.</text>
</comment>
<organism evidence="15 16">
    <name type="scientific">Riccia fluitans</name>
    <dbReference type="NCBI Taxonomy" id="41844"/>
    <lineage>
        <taxon>Eukaryota</taxon>
        <taxon>Viridiplantae</taxon>
        <taxon>Streptophyta</taxon>
        <taxon>Embryophyta</taxon>
        <taxon>Marchantiophyta</taxon>
        <taxon>Marchantiopsida</taxon>
        <taxon>Marchantiidae</taxon>
        <taxon>Marchantiales</taxon>
        <taxon>Ricciaceae</taxon>
        <taxon>Riccia</taxon>
    </lineage>
</organism>
<dbReference type="PANTHER" id="PTHR48013:SF9">
    <property type="entry name" value="DUAL SPECIFICITY MITOGEN-ACTIVATED PROTEIN KINASE KINASE 5"/>
    <property type="match status" value="1"/>
</dbReference>
<comment type="catalytic activity">
    <reaction evidence="10">
        <text>L-threonyl-[protein] + ATP = O-phospho-L-threonyl-[protein] + ADP + H(+)</text>
        <dbReference type="Rhea" id="RHEA:46608"/>
        <dbReference type="Rhea" id="RHEA-COMP:11060"/>
        <dbReference type="Rhea" id="RHEA-COMP:11605"/>
        <dbReference type="ChEBI" id="CHEBI:15378"/>
        <dbReference type="ChEBI" id="CHEBI:30013"/>
        <dbReference type="ChEBI" id="CHEBI:30616"/>
        <dbReference type="ChEBI" id="CHEBI:61977"/>
        <dbReference type="ChEBI" id="CHEBI:456216"/>
        <dbReference type="EC" id="2.7.12.2"/>
    </reaction>
</comment>
<evidence type="ECO:0000313" key="15">
    <source>
        <dbReference type="EMBL" id="KAL2623544.1"/>
    </source>
</evidence>
<keyword evidence="5" id="KW-0418">Kinase</keyword>
<evidence type="ECO:0000256" key="2">
    <source>
        <dbReference type="ARBA" id="ARBA00022553"/>
    </source>
</evidence>
<comment type="catalytic activity">
    <reaction evidence="9">
        <text>L-seryl-[protein] + ATP = O-phospho-L-seryl-[protein] + ADP + H(+)</text>
        <dbReference type="Rhea" id="RHEA:17989"/>
        <dbReference type="Rhea" id="RHEA-COMP:9863"/>
        <dbReference type="Rhea" id="RHEA-COMP:11604"/>
        <dbReference type="ChEBI" id="CHEBI:15378"/>
        <dbReference type="ChEBI" id="CHEBI:29999"/>
        <dbReference type="ChEBI" id="CHEBI:30616"/>
        <dbReference type="ChEBI" id="CHEBI:83421"/>
        <dbReference type="ChEBI" id="CHEBI:456216"/>
        <dbReference type="EC" id="2.7.12.2"/>
    </reaction>
</comment>
<dbReference type="Gene3D" id="3.30.200.20">
    <property type="entry name" value="Phosphorylase Kinase, domain 1"/>
    <property type="match status" value="1"/>
</dbReference>
<dbReference type="EC" id="2.7.12.2" evidence="8"/>
<evidence type="ECO:0000256" key="1">
    <source>
        <dbReference type="ARBA" id="ARBA00022527"/>
    </source>
</evidence>
<dbReference type="InterPro" id="IPR011009">
    <property type="entry name" value="Kinase-like_dom_sf"/>
</dbReference>
<comment type="catalytic activity">
    <reaction evidence="11">
        <text>L-tyrosyl-[protein] + ATP = O-phospho-L-tyrosyl-[protein] + ADP + H(+)</text>
        <dbReference type="Rhea" id="RHEA:10596"/>
        <dbReference type="Rhea" id="RHEA-COMP:10136"/>
        <dbReference type="Rhea" id="RHEA-COMP:20101"/>
        <dbReference type="ChEBI" id="CHEBI:15378"/>
        <dbReference type="ChEBI" id="CHEBI:30616"/>
        <dbReference type="ChEBI" id="CHEBI:46858"/>
        <dbReference type="ChEBI" id="CHEBI:61978"/>
        <dbReference type="ChEBI" id="CHEBI:456216"/>
        <dbReference type="EC" id="2.7.12.2"/>
    </reaction>
</comment>
<dbReference type="Gene3D" id="1.10.510.10">
    <property type="entry name" value="Transferase(Phosphotransferase) domain 1"/>
    <property type="match status" value="1"/>
</dbReference>
<keyword evidence="2" id="KW-0597">Phosphoprotein</keyword>
<evidence type="ECO:0000256" key="12">
    <source>
        <dbReference type="PROSITE-ProRule" id="PRU10141"/>
    </source>
</evidence>
<dbReference type="FunFam" id="1.10.510.10:FF:000350">
    <property type="entry name" value="Mitogen-activated protein kinase 2"/>
    <property type="match status" value="1"/>
</dbReference>
<dbReference type="PROSITE" id="PS50011">
    <property type="entry name" value="PROTEIN_KINASE_DOM"/>
    <property type="match status" value="1"/>
</dbReference>
<dbReference type="Pfam" id="PF00069">
    <property type="entry name" value="Pkinase"/>
    <property type="match status" value="1"/>
</dbReference>
<keyword evidence="1 13" id="KW-0723">Serine/threonine-protein kinase</keyword>
<evidence type="ECO:0000256" key="6">
    <source>
        <dbReference type="ARBA" id="ARBA00022840"/>
    </source>
</evidence>
<proteinExistence type="inferred from homology"/>
<protein>
    <recommendedName>
        <fullName evidence="8">mitogen-activated protein kinase kinase</fullName>
        <ecNumber evidence="8">2.7.12.2</ecNumber>
    </recommendedName>
</protein>
<feature type="binding site" evidence="12">
    <location>
        <position position="104"/>
    </location>
    <ligand>
        <name>ATP</name>
        <dbReference type="ChEBI" id="CHEBI:30616"/>
    </ligand>
</feature>
<keyword evidence="4 12" id="KW-0547">Nucleotide-binding</keyword>
<reference evidence="15 16" key="1">
    <citation type="submission" date="2024-09" db="EMBL/GenBank/DDBJ databases">
        <title>Chromosome-scale assembly of Riccia fluitans.</title>
        <authorList>
            <person name="Paukszto L."/>
            <person name="Sawicki J."/>
            <person name="Karawczyk K."/>
            <person name="Piernik-Szablinska J."/>
            <person name="Szczecinska M."/>
            <person name="Mazdziarz M."/>
        </authorList>
    </citation>
    <scope>NUCLEOTIDE SEQUENCE [LARGE SCALE GENOMIC DNA]</scope>
    <source>
        <strain evidence="15">Rf_01</strain>
        <tissue evidence="15">Aerial parts of the thallus</tissue>
    </source>
</reference>
<dbReference type="EMBL" id="JBHFFA010000006">
    <property type="protein sequence ID" value="KAL2623544.1"/>
    <property type="molecule type" value="Genomic_DNA"/>
</dbReference>
<evidence type="ECO:0000256" key="9">
    <source>
        <dbReference type="ARBA" id="ARBA00049014"/>
    </source>
</evidence>
<dbReference type="InterPro" id="IPR017441">
    <property type="entry name" value="Protein_kinase_ATP_BS"/>
</dbReference>
<dbReference type="InterPro" id="IPR000719">
    <property type="entry name" value="Prot_kinase_dom"/>
</dbReference>
<dbReference type="SUPFAM" id="SSF56112">
    <property type="entry name" value="Protein kinase-like (PK-like)"/>
    <property type="match status" value="1"/>
</dbReference>
<evidence type="ECO:0000256" key="4">
    <source>
        <dbReference type="ARBA" id="ARBA00022741"/>
    </source>
</evidence>
<evidence type="ECO:0000256" key="11">
    <source>
        <dbReference type="ARBA" id="ARBA00051693"/>
    </source>
</evidence>
<dbReference type="GO" id="GO:0004674">
    <property type="term" value="F:protein serine/threonine kinase activity"/>
    <property type="evidence" value="ECO:0007669"/>
    <property type="project" value="UniProtKB-KW"/>
</dbReference>
<dbReference type="PROSITE" id="PS00108">
    <property type="entry name" value="PROTEIN_KINASE_ST"/>
    <property type="match status" value="1"/>
</dbReference>
<dbReference type="CDD" id="cd06623">
    <property type="entry name" value="PKc_MAPKK_plant_like"/>
    <property type="match status" value="1"/>
</dbReference>
<keyword evidence="16" id="KW-1185">Reference proteome</keyword>
<accession>A0ABD1YAW0</accession>
<dbReference type="GO" id="GO:0006950">
    <property type="term" value="P:response to stress"/>
    <property type="evidence" value="ECO:0007669"/>
    <property type="project" value="UniProtKB-ARBA"/>
</dbReference>